<dbReference type="Proteomes" id="UP000007437">
    <property type="component" value="Chromosome"/>
</dbReference>
<dbReference type="AlphaFoldDB" id="E5AL55"/>
<reference evidence="2 3" key="1">
    <citation type="journal article" date="2011" name="J. Bacteriol.">
        <title>Complete genome sequence of Burkholderia rhizoxinica, an endosymbiont of Rhizopus microsporus.</title>
        <authorList>
            <person name="Lackner G."/>
            <person name="Moebius N."/>
            <person name="Partida-Martinez L."/>
            <person name="Hertweck C."/>
        </authorList>
    </citation>
    <scope>NUCLEOTIDE SEQUENCE [LARGE SCALE GENOMIC DNA]</scope>
    <source>
        <strain evidence="3">DSM 19002 / CIP 109453 / HKI 454</strain>
    </source>
</reference>
<dbReference type="HOGENOM" id="CLU_2300542_0_0_4"/>
<name>E5AL55_MYCRK</name>
<accession>E5AL55</accession>
<protein>
    <submittedName>
        <fullName evidence="2">Uncharacterized protein</fullName>
    </submittedName>
</protein>
<dbReference type="KEGG" id="brh:RBRH_02031"/>
<organism evidence="2 3">
    <name type="scientific">Mycetohabitans rhizoxinica (strain DSM 19002 / CIP 109453 / HKI 454)</name>
    <name type="common">Paraburkholderia rhizoxinica</name>
    <dbReference type="NCBI Taxonomy" id="882378"/>
    <lineage>
        <taxon>Bacteria</taxon>
        <taxon>Pseudomonadati</taxon>
        <taxon>Pseudomonadota</taxon>
        <taxon>Betaproteobacteria</taxon>
        <taxon>Burkholderiales</taxon>
        <taxon>Burkholderiaceae</taxon>
        <taxon>Mycetohabitans</taxon>
    </lineage>
</organism>
<dbReference type="STRING" id="882378.RBRH_02031"/>
<feature type="region of interest" description="Disordered" evidence="1">
    <location>
        <begin position="1"/>
        <end position="26"/>
    </location>
</feature>
<evidence type="ECO:0000313" key="2">
    <source>
        <dbReference type="EMBL" id="CBW76012.1"/>
    </source>
</evidence>
<evidence type="ECO:0000256" key="1">
    <source>
        <dbReference type="SAM" id="MobiDB-lite"/>
    </source>
</evidence>
<evidence type="ECO:0000313" key="3">
    <source>
        <dbReference type="Proteomes" id="UP000007437"/>
    </source>
</evidence>
<proteinExistence type="predicted"/>
<gene>
    <name evidence="2" type="ordered locus">RBRH_02031</name>
</gene>
<dbReference type="EMBL" id="FR687359">
    <property type="protein sequence ID" value="CBW76012.1"/>
    <property type="molecule type" value="Genomic_DNA"/>
</dbReference>
<sequence>MVTHRRHPAGQAVSEQRTRSCYARPPPRLSRIVSNRPAYEATRCERARFYLSAAGRSCHRARMAWLAVVLDQHTTCRKGGRYGAIRSDRSFGAPHVQVGG</sequence>